<accession>A0ABY4YKV4</accession>
<protein>
    <submittedName>
        <fullName evidence="3">Uncharacterized protein</fullName>
    </submittedName>
</protein>
<sequence>MRRTLAAALAAPLLLLSACSDDTPEVVETPTAADETTTDDAAETTEEPTTDDAAATTEAPTTTGDAAATTDEPTDDAAATTEGPSDEDDAGGAEGQAAAERTKEWLVAFVNGEDQVCDLMMDLSSEGPMKDKEADHEICLGIFPDMASELFDAEMAGIIESMEINGADVDGTTAVVDKDNFSPLFAEGMGANVITLQKVDDEWFVDMQESFNG</sequence>
<feature type="chain" id="PRO_5046721850" evidence="2">
    <location>
        <begin position="21"/>
        <end position="213"/>
    </location>
</feature>
<evidence type="ECO:0000256" key="2">
    <source>
        <dbReference type="SAM" id="SignalP"/>
    </source>
</evidence>
<gene>
    <name evidence="3" type="ORF">NF557_02210</name>
</gene>
<reference evidence="3" key="1">
    <citation type="submission" date="2022-06" db="EMBL/GenBank/DDBJ databases">
        <title>Ornithinimicrobium JY.X270.</title>
        <authorList>
            <person name="Huang Y."/>
        </authorList>
    </citation>
    <scope>NUCLEOTIDE SEQUENCE</scope>
    <source>
        <strain evidence="3">JY.X270</strain>
    </source>
</reference>
<dbReference type="Proteomes" id="UP001056535">
    <property type="component" value="Chromosome"/>
</dbReference>
<evidence type="ECO:0000313" key="3">
    <source>
        <dbReference type="EMBL" id="USQ76767.1"/>
    </source>
</evidence>
<keyword evidence="4" id="KW-1185">Reference proteome</keyword>
<evidence type="ECO:0000313" key="4">
    <source>
        <dbReference type="Proteomes" id="UP001056535"/>
    </source>
</evidence>
<dbReference type="EMBL" id="CP099490">
    <property type="protein sequence ID" value="USQ76767.1"/>
    <property type="molecule type" value="Genomic_DNA"/>
</dbReference>
<feature type="signal peptide" evidence="2">
    <location>
        <begin position="1"/>
        <end position="20"/>
    </location>
</feature>
<organism evidence="3 4">
    <name type="scientific">Ornithinimicrobium cryptoxanthini</name>
    <dbReference type="NCBI Taxonomy" id="2934161"/>
    <lineage>
        <taxon>Bacteria</taxon>
        <taxon>Bacillati</taxon>
        <taxon>Actinomycetota</taxon>
        <taxon>Actinomycetes</taxon>
        <taxon>Micrococcales</taxon>
        <taxon>Ornithinimicrobiaceae</taxon>
        <taxon>Ornithinimicrobium</taxon>
    </lineage>
</organism>
<feature type="compositionally biased region" description="Low complexity" evidence="1">
    <location>
        <begin position="51"/>
        <end position="83"/>
    </location>
</feature>
<feature type="region of interest" description="Disordered" evidence="1">
    <location>
        <begin position="24"/>
        <end position="98"/>
    </location>
</feature>
<dbReference type="RefSeq" id="WP_252621470.1">
    <property type="nucleotide sequence ID" value="NZ_CP099490.1"/>
</dbReference>
<dbReference type="PROSITE" id="PS51257">
    <property type="entry name" value="PROKAR_LIPOPROTEIN"/>
    <property type="match status" value="1"/>
</dbReference>
<name>A0ABY4YKV4_9MICO</name>
<feature type="compositionally biased region" description="Acidic residues" evidence="1">
    <location>
        <begin position="36"/>
        <end position="50"/>
    </location>
</feature>
<proteinExistence type="predicted"/>
<evidence type="ECO:0000256" key="1">
    <source>
        <dbReference type="SAM" id="MobiDB-lite"/>
    </source>
</evidence>
<keyword evidence="2" id="KW-0732">Signal</keyword>